<dbReference type="SMART" id="SM00212">
    <property type="entry name" value="UBCc"/>
    <property type="match status" value="1"/>
</dbReference>
<dbReference type="GO" id="GO:0005524">
    <property type="term" value="F:ATP binding"/>
    <property type="evidence" value="ECO:0007669"/>
    <property type="project" value="UniProtKB-UniRule"/>
</dbReference>
<comment type="similarity">
    <text evidence="4">Belongs to the ubiquitin-conjugating enzyme family.</text>
</comment>
<reference evidence="8" key="1">
    <citation type="journal article" date="2018" name="Nat. Microbiol.">
        <title>Leveraging single-cell genomics to expand the fungal tree of life.</title>
        <authorList>
            <person name="Ahrendt S.R."/>
            <person name="Quandt C.A."/>
            <person name="Ciobanu D."/>
            <person name="Clum A."/>
            <person name="Salamov A."/>
            <person name="Andreopoulos B."/>
            <person name="Cheng J.F."/>
            <person name="Woyke T."/>
            <person name="Pelin A."/>
            <person name="Henrissat B."/>
            <person name="Reynolds N.K."/>
            <person name="Benny G.L."/>
            <person name="Smith M.E."/>
            <person name="James T.Y."/>
            <person name="Grigoriev I.V."/>
        </authorList>
    </citation>
    <scope>NUCLEOTIDE SEQUENCE [LARGE SCALE GENOMIC DNA]</scope>
</reference>
<dbReference type="PROSITE" id="PS50127">
    <property type="entry name" value="UBC_2"/>
    <property type="match status" value="1"/>
</dbReference>
<accession>A0A4P9WAD3</accession>
<dbReference type="InterPro" id="IPR023313">
    <property type="entry name" value="UBQ-conjugating_AS"/>
</dbReference>
<keyword evidence="8" id="KW-1185">Reference proteome</keyword>
<dbReference type="InterPro" id="IPR050113">
    <property type="entry name" value="Ub_conjugating_enzyme"/>
</dbReference>
<evidence type="ECO:0000256" key="1">
    <source>
        <dbReference type="ARBA" id="ARBA00022679"/>
    </source>
</evidence>
<evidence type="ECO:0000259" key="6">
    <source>
        <dbReference type="PROSITE" id="PS50127"/>
    </source>
</evidence>
<evidence type="ECO:0000256" key="3">
    <source>
        <dbReference type="PROSITE-ProRule" id="PRU10133"/>
    </source>
</evidence>
<dbReference type="PANTHER" id="PTHR24067">
    <property type="entry name" value="UBIQUITIN-CONJUGATING ENZYME E2"/>
    <property type="match status" value="1"/>
</dbReference>
<dbReference type="CDD" id="cd23791">
    <property type="entry name" value="UBCc_UBE2C"/>
    <property type="match status" value="1"/>
</dbReference>
<feature type="active site" description="Glycyl thioester intermediate" evidence="3">
    <location>
        <position position="105"/>
    </location>
</feature>
<dbReference type="EMBL" id="KZ997603">
    <property type="protein sequence ID" value="RKO87196.1"/>
    <property type="molecule type" value="Genomic_DNA"/>
</dbReference>
<dbReference type="Pfam" id="PF00179">
    <property type="entry name" value="UQ_con"/>
    <property type="match status" value="1"/>
</dbReference>
<organism evidence="7 8">
    <name type="scientific">Blyttiomyces helicus</name>
    <dbReference type="NCBI Taxonomy" id="388810"/>
    <lineage>
        <taxon>Eukaryota</taxon>
        <taxon>Fungi</taxon>
        <taxon>Fungi incertae sedis</taxon>
        <taxon>Chytridiomycota</taxon>
        <taxon>Chytridiomycota incertae sedis</taxon>
        <taxon>Chytridiomycetes</taxon>
        <taxon>Chytridiomycetes incertae sedis</taxon>
        <taxon>Blyttiomyces</taxon>
    </lineage>
</organism>
<dbReference type="AlphaFoldDB" id="A0A4P9WAD3"/>
<dbReference type="Proteomes" id="UP000269721">
    <property type="component" value="Unassembled WGS sequence"/>
</dbReference>
<protein>
    <submittedName>
        <fullName evidence="7">Ubiquitin-conjugating enzyme X</fullName>
    </submittedName>
</protein>
<dbReference type="GO" id="GO:0016740">
    <property type="term" value="F:transferase activity"/>
    <property type="evidence" value="ECO:0007669"/>
    <property type="project" value="UniProtKB-KW"/>
</dbReference>
<dbReference type="PROSITE" id="PS00183">
    <property type="entry name" value="UBC_1"/>
    <property type="match status" value="1"/>
</dbReference>
<dbReference type="OrthoDB" id="10253686at2759"/>
<name>A0A4P9WAD3_9FUNG</name>
<keyword evidence="1" id="KW-0808">Transferase</keyword>
<dbReference type="InterPro" id="IPR016135">
    <property type="entry name" value="UBQ-conjugating_enzyme/RWD"/>
</dbReference>
<evidence type="ECO:0000256" key="2">
    <source>
        <dbReference type="ARBA" id="ARBA00022786"/>
    </source>
</evidence>
<evidence type="ECO:0000256" key="4">
    <source>
        <dbReference type="RuleBase" id="RU362109"/>
    </source>
</evidence>
<dbReference type="InterPro" id="IPR000608">
    <property type="entry name" value="UBC"/>
</dbReference>
<keyword evidence="2 4" id="KW-0833">Ubl conjugation pathway</keyword>
<sequence length="167" mass="18301">MSTSPRKQSARSSKPAPDSSSVAKRLQSELMQLMMTAAPGISAFPDSDNLLNWSATISGPAGTVYEGLKYRLSMKFPADYPYSSPTVRFETTCFHPNVDMNGNICLDILKEKWSPVYNVQSVLISLQSLLGEPNNDSPLNSEAAELWSKPEEFRLSVVKCHPGAGNE</sequence>
<dbReference type="Gene3D" id="3.10.110.10">
    <property type="entry name" value="Ubiquitin Conjugating Enzyme"/>
    <property type="match status" value="1"/>
</dbReference>
<keyword evidence="4" id="KW-0067">ATP-binding</keyword>
<keyword evidence="4" id="KW-0547">Nucleotide-binding</keyword>
<evidence type="ECO:0000313" key="7">
    <source>
        <dbReference type="EMBL" id="RKO87196.1"/>
    </source>
</evidence>
<evidence type="ECO:0000313" key="8">
    <source>
        <dbReference type="Proteomes" id="UP000269721"/>
    </source>
</evidence>
<evidence type="ECO:0000256" key="5">
    <source>
        <dbReference type="SAM" id="MobiDB-lite"/>
    </source>
</evidence>
<proteinExistence type="inferred from homology"/>
<gene>
    <name evidence="7" type="ORF">BDK51DRAFT_25498</name>
</gene>
<feature type="domain" description="UBC core" evidence="6">
    <location>
        <begin position="21"/>
        <end position="166"/>
    </location>
</feature>
<feature type="region of interest" description="Disordered" evidence="5">
    <location>
        <begin position="1"/>
        <end position="22"/>
    </location>
</feature>
<dbReference type="SUPFAM" id="SSF54495">
    <property type="entry name" value="UBC-like"/>
    <property type="match status" value="1"/>
</dbReference>